<dbReference type="Proteomes" id="UP000612746">
    <property type="component" value="Unassembled WGS sequence"/>
</dbReference>
<feature type="compositionally biased region" description="Polar residues" evidence="1">
    <location>
        <begin position="42"/>
        <end position="52"/>
    </location>
</feature>
<dbReference type="OrthoDB" id="2307687at2759"/>
<protein>
    <submittedName>
        <fullName evidence="2">Uncharacterized protein</fullName>
    </submittedName>
</protein>
<comment type="caution">
    <text evidence="2">The sequence shown here is derived from an EMBL/GenBank/DDBJ whole genome shotgun (WGS) entry which is preliminary data.</text>
</comment>
<organism evidence="2 3">
    <name type="scientific">Umbelopsis vinacea</name>
    <dbReference type="NCBI Taxonomy" id="44442"/>
    <lineage>
        <taxon>Eukaryota</taxon>
        <taxon>Fungi</taxon>
        <taxon>Fungi incertae sedis</taxon>
        <taxon>Mucoromycota</taxon>
        <taxon>Mucoromycotina</taxon>
        <taxon>Umbelopsidomycetes</taxon>
        <taxon>Umbelopsidales</taxon>
        <taxon>Umbelopsidaceae</taxon>
        <taxon>Umbelopsis</taxon>
    </lineage>
</organism>
<evidence type="ECO:0000313" key="2">
    <source>
        <dbReference type="EMBL" id="KAG2188561.1"/>
    </source>
</evidence>
<gene>
    <name evidence="2" type="ORF">INT44_001315</name>
</gene>
<sequence length="81" mass="9372">MSERKFSNPRKETNDNRVMRGPTGSITWFDPRTTTSEKRTWAQPSGESNWSNPRPYDNGSIAWGTKSTVWVDPMTEFSMKK</sequence>
<evidence type="ECO:0000313" key="3">
    <source>
        <dbReference type="Proteomes" id="UP000612746"/>
    </source>
</evidence>
<feature type="compositionally biased region" description="Basic and acidic residues" evidence="1">
    <location>
        <begin position="1"/>
        <end position="18"/>
    </location>
</feature>
<reference evidence="2" key="1">
    <citation type="submission" date="2020-12" db="EMBL/GenBank/DDBJ databases">
        <title>Metabolic potential, ecology and presence of endohyphal bacteria is reflected in genomic diversity of Mucoromycotina.</title>
        <authorList>
            <person name="Muszewska A."/>
            <person name="Okrasinska A."/>
            <person name="Steczkiewicz K."/>
            <person name="Drgas O."/>
            <person name="Orlowska M."/>
            <person name="Perlinska-Lenart U."/>
            <person name="Aleksandrzak-Piekarczyk T."/>
            <person name="Szatraj K."/>
            <person name="Zielenkiewicz U."/>
            <person name="Pilsyk S."/>
            <person name="Malc E."/>
            <person name="Mieczkowski P."/>
            <person name="Kruszewska J.S."/>
            <person name="Biernat P."/>
            <person name="Pawlowska J."/>
        </authorList>
    </citation>
    <scope>NUCLEOTIDE SEQUENCE</scope>
    <source>
        <strain evidence="2">WA0000051536</strain>
    </source>
</reference>
<proteinExistence type="predicted"/>
<feature type="region of interest" description="Disordered" evidence="1">
    <location>
        <begin position="1"/>
        <end position="58"/>
    </location>
</feature>
<name>A0A8H7QA20_9FUNG</name>
<dbReference type="AlphaFoldDB" id="A0A8H7QA20"/>
<keyword evidence="3" id="KW-1185">Reference proteome</keyword>
<accession>A0A8H7QA20</accession>
<evidence type="ECO:0000256" key="1">
    <source>
        <dbReference type="SAM" id="MobiDB-lite"/>
    </source>
</evidence>
<dbReference type="EMBL" id="JAEPRA010000002">
    <property type="protein sequence ID" value="KAG2188561.1"/>
    <property type="molecule type" value="Genomic_DNA"/>
</dbReference>